<feature type="region of interest" description="Disordered" evidence="1">
    <location>
        <begin position="279"/>
        <end position="298"/>
    </location>
</feature>
<protein>
    <recommendedName>
        <fullName evidence="3">Gag-like protein</fullName>
    </recommendedName>
</protein>
<name>A0A7R9ALU8_TIMSH</name>
<accession>A0A7R9ALU8</accession>
<evidence type="ECO:0008006" key="3">
    <source>
        <dbReference type="Google" id="ProtNLM"/>
    </source>
</evidence>
<feature type="compositionally biased region" description="Polar residues" evidence="1">
    <location>
        <begin position="344"/>
        <end position="355"/>
    </location>
</feature>
<sequence>MGTASYYPFGLYALSTNYSNGLGIGRVELEEVNPHLRGVRVENHLGKTTPVHPTEIRTSISPSSVVKLNMTSALANYATEAGRHPILIKVDPANEATRLARPTNTHLTPYPGDETDEHAADCTQQESPSGDVLALSRANMTASVTSPITGEVGADGQGEVNGDHPTTGGTCAADRSTEASRNAISGLSLLVGAGPYKASVAMPMQEVSASLMAKKNWRPFSGPTACKPQRMAIAPASTLGGNLTVPTEALTRGSLATQKTGSHALRVSTACAIPWTWRDESSQGSDDEPEGFQTVRLCQRSKASNTKKFLVGGDESEDNGGPGQGATALSKGGKRKKPKGINASCASPQPGTSGSWPPHKAKGKIHPTSCVMWRTTPRWRSKVREPVEAVRQPGDRSYELGRELLVKVKVKGLLTRINPGEIQEELVEMGFPVKSITQNLSQCKQYQKTGERQWLPNFVLSLSPGEHTTMLYSISVLCGLSIKVEKYKYPDCPVQCKNCFRFGHVQRDYRANPRCRFCGSDHERGGCPEERRSPRKCLHCSAWRGCPTYKSLWAAGSVQASKGQKGTMDGLNETRSPRGMLQYGSHWCNHSPVPTAPPAKATLPELVVSGSSLSVEDPSKRAPLPIPTPTIPAPAPLSPPLCTLPALSYHSQLLPLSPLPPNLLPTPTPEDDTAKLKNYIEFLKGIPGLDPWDFSLSLLRKVQESSRNNCGHLVMEHIILYLSSLGSTPE</sequence>
<proteinExistence type="predicted"/>
<dbReference type="AlphaFoldDB" id="A0A7R9ALU8"/>
<feature type="region of interest" description="Disordered" evidence="1">
    <location>
        <begin position="310"/>
        <end position="365"/>
    </location>
</feature>
<organism evidence="2">
    <name type="scientific">Timema shepardi</name>
    <name type="common">Walking stick</name>
    <dbReference type="NCBI Taxonomy" id="629360"/>
    <lineage>
        <taxon>Eukaryota</taxon>
        <taxon>Metazoa</taxon>
        <taxon>Ecdysozoa</taxon>
        <taxon>Arthropoda</taxon>
        <taxon>Hexapoda</taxon>
        <taxon>Insecta</taxon>
        <taxon>Pterygota</taxon>
        <taxon>Neoptera</taxon>
        <taxon>Polyneoptera</taxon>
        <taxon>Phasmatodea</taxon>
        <taxon>Timematodea</taxon>
        <taxon>Timematoidea</taxon>
        <taxon>Timematidae</taxon>
        <taxon>Timema</taxon>
    </lineage>
</organism>
<evidence type="ECO:0000313" key="2">
    <source>
        <dbReference type="EMBL" id="CAD7256520.1"/>
    </source>
</evidence>
<reference evidence="2" key="1">
    <citation type="submission" date="2020-11" db="EMBL/GenBank/DDBJ databases">
        <authorList>
            <person name="Tran Van P."/>
        </authorList>
    </citation>
    <scope>NUCLEOTIDE SEQUENCE</scope>
</reference>
<gene>
    <name evidence="2" type="ORF">TSIB3V08_LOCUS800</name>
</gene>
<evidence type="ECO:0000256" key="1">
    <source>
        <dbReference type="SAM" id="MobiDB-lite"/>
    </source>
</evidence>
<feature type="region of interest" description="Disordered" evidence="1">
    <location>
        <begin position="147"/>
        <end position="177"/>
    </location>
</feature>
<dbReference type="EMBL" id="OC000207">
    <property type="protein sequence ID" value="CAD7256520.1"/>
    <property type="molecule type" value="Genomic_DNA"/>
</dbReference>